<evidence type="ECO:0000256" key="1">
    <source>
        <dbReference type="SAM" id="MobiDB-lite"/>
    </source>
</evidence>
<dbReference type="AlphaFoldDB" id="A0A5C5ZNM8"/>
<feature type="region of interest" description="Disordered" evidence="1">
    <location>
        <begin position="41"/>
        <end position="61"/>
    </location>
</feature>
<proteinExistence type="predicted"/>
<dbReference type="Proteomes" id="UP000316213">
    <property type="component" value="Unassembled WGS sequence"/>
</dbReference>
<dbReference type="AntiFam" id="ANF00256">
    <property type="entry name" value="Protein of unknown function (DUF1586)"/>
</dbReference>
<comment type="caution">
    <text evidence="2">The sequence shown here is derived from an EMBL/GenBank/DDBJ whole genome shotgun (WGS) entry which is preliminary data.</text>
</comment>
<dbReference type="EMBL" id="SJPM01000022">
    <property type="protein sequence ID" value="TWT88033.1"/>
    <property type="molecule type" value="Genomic_DNA"/>
</dbReference>
<protein>
    <submittedName>
        <fullName evidence="2">Uncharacterized protein</fullName>
    </submittedName>
</protein>
<name>A0A5C5ZNM8_9BACT</name>
<reference evidence="2 3" key="1">
    <citation type="submission" date="2019-02" db="EMBL/GenBank/DDBJ databases">
        <title>Deep-cultivation of Planctomycetes and their phenomic and genomic characterization uncovers novel biology.</title>
        <authorList>
            <person name="Wiegand S."/>
            <person name="Jogler M."/>
            <person name="Boedeker C."/>
            <person name="Pinto D."/>
            <person name="Vollmers J."/>
            <person name="Rivas-Marin E."/>
            <person name="Kohn T."/>
            <person name="Peeters S.H."/>
            <person name="Heuer A."/>
            <person name="Rast P."/>
            <person name="Oberbeckmann S."/>
            <person name="Bunk B."/>
            <person name="Jeske O."/>
            <person name="Meyerdierks A."/>
            <person name="Storesund J.E."/>
            <person name="Kallscheuer N."/>
            <person name="Luecker S."/>
            <person name="Lage O.M."/>
            <person name="Pohl T."/>
            <person name="Merkel B.J."/>
            <person name="Hornburger P."/>
            <person name="Mueller R.-W."/>
            <person name="Bruemmer F."/>
            <person name="Labrenz M."/>
            <person name="Spormann A.M."/>
            <person name="Op Den Camp H."/>
            <person name="Overmann J."/>
            <person name="Amann R."/>
            <person name="Jetten M.S.M."/>
            <person name="Mascher T."/>
            <person name="Medema M.H."/>
            <person name="Devos D.P."/>
            <person name="Kaster A.-K."/>
            <person name="Ovreas L."/>
            <person name="Rohde M."/>
            <person name="Galperin M.Y."/>
            <person name="Jogler C."/>
        </authorList>
    </citation>
    <scope>NUCLEOTIDE SEQUENCE [LARGE SCALE GENOMIC DNA]</scope>
    <source>
        <strain evidence="2 3">Pla100</strain>
    </source>
</reference>
<accession>A0A5C5ZNM8</accession>
<keyword evidence="3" id="KW-1185">Reference proteome</keyword>
<evidence type="ECO:0000313" key="3">
    <source>
        <dbReference type="Proteomes" id="UP000316213"/>
    </source>
</evidence>
<evidence type="ECO:0000313" key="2">
    <source>
        <dbReference type="EMBL" id="TWT88033.1"/>
    </source>
</evidence>
<gene>
    <name evidence="2" type="ORF">Pla100_57640</name>
</gene>
<sequence length="88" mass="9496">MVCRIVSKFFAIVVKKGDWRLAQYQTCRVCAEAAATQPTRGRLGGGGFATNTRHKRDWPLGSSGDICPSNSISRTALAAVNQTPTANR</sequence>
<organism evidence="2 3">
    <name type="scientific">Neorhodopirellula pilleata</name>
    <dbReference type="NCBI Taxonomy" id="2714738"/>
    <lineage>
        <taxon>Bacteria</taxon>
        <taxon>Pseudomonadati</taxon>
        <taxon>Planctomycetota</taxon>
        <taxon>Planctomycetia</taxon>
        <taxon>Pirellulales</taxon>
        <taxon>Pirellulaceae</taxon>
        <taxon>Neorhodopirellula</taxon>
    </lineage>
</organism>